<proteinExistence type="predicted"/>
<evidence type="ECO:0000256" key="1">
    <source>
        <dbReference type="SAM" id="SignalP"/>
    </source>
</evidence>
<evidence type="ECO:0000313" key="2">
    <source>
        <dbReference type="EMBL" id="SDL74773.1"/>
    </source>
</evidence>
<dbReference type="PROSITE" id="PS51257">
    <property type="entry name" value="PROKAR_LIPOPROTEIN"/>
    <property type="match status" value="1"/>
</dbReference>
<organism evidence="2 3">
    <name type="scientific">Geoalkalibacter ferrihydriticus</name>
    <dbReference type="NCBI Taxonomy" id="392333"/>
    <lineage>
        <taxon>Bacteria</taxon>
        <taxon>Pseudomonadati</taxon>
        <taxon>Thermodesulfobacteriota</taxon>
        <taxon>Desulfuromonadia</taxon>
        <taxon>Desulfuromonadales</taxon>
        <taxon>Geoalkalibacteraceae</taxon>
        <taxon>Geoalkalibacter</taxon>
    </lineage>
</organism>
<dbReference type="RefSeq" id="WP_052445906.1">
    <property type="nucleotide sequence ID" value="NZ_FNGU01000002.1"/>
</dbReference>
<gene>
    <name evidence="2" type="ORF">SAMN05660860_01180</name>
</gene>
<dbReference type="AlphaFoldDB" id="A0A1G9ML35"/>
<feature type="signal peptide" evidence="1">
    <location>
        <begin position="1"/>
        <end position="20"/>
    </location>
</feature>
<evidence type="ECO:0000313" key="3">
    <source>
        <dbReference type="Proteomes" id="UP000182146"/>
    </source>
</evidence>
<dbReference type="OrthoDB" id="747120at2"/>
<name>A0A1G9ML35_9BACT</name>
<protein>
    <submittedName>
        <fullName evidence="2">Uncharacterized protein</fullName>
    </submittedName>
</protein>
<dbReference type="EMBL" id="FNGU01000002">
    <property type="protein sequence ID" value="SDL74773.1"/>
    <property type="molecule type" value="Genomic_DNA"/>
</dbReference>
<dbReference type="Proteomes" id="UP000182146">
    <property type="component" value="Unassembled WGS sequence"/>
</dbReference>
<accession>A0A1G9ML35</accession>
<reference evidence="2 3" key="1">
    <citation type="submission" date="2016-10" db="EMBL/GenBank/DDBJ databases">
        <authorList>
            <person name="de Groot N.N."/>
        </authorList>
    </citation>
    <scope>NUCLEOTIDE SEQUENCE [LARGE SCALE GENOMIC DNA]</scope>
    <source>
        <strain evidence="2 3">DSM 17813</strain>
    </source>
</reference>
<keyword evidence="1" id="KW-0732">Signal</keyword>
<dbReference type="STRING" id="392333.SAMN05660860_01180"/>
<feature type="chain" id="PRO_5010238027" evidence="1">
    <location>
        <begin position="21"/>
        <end position="285"/>
    </location>
</feature>
<sequence length="285" mass="32045">MRYFKQLTVLSLYLCISLLAACGGDSPELLSLDEQYINAVDDARIAEPHEISYSLTPINNENPDLIWENDEVGSRILVVTWLGDAGEYYKCTNPDGCSGNTSCIEGGECPNYRFDSWVTVVPEMKTFFGDIVPEPLRVAQLLGLPPEVAVAGSSREYKYMLEMWVSPQDLFRPCPDPEIFDTACELNFPTDPLHMHDPNDQVMATAGPDYGVFMVYPDWFAHQANYSYTLNDFPYPWTRLGYTYDWGSSNPVGLSEFVLHGRKVDGSTISVGIKSVKTTAEYFME</sequence>